<dbReference type="Gene3D" id="1.20.1720.10">
    <property type="entry name" value="Multidrug resistance protein D"/>
    <property type="match status" value="1"/>
</dbReference>
<dbReference type="GO" id="GO:1990961">
    <property type="term" value="P:xenobiotic detoxification by transmembrane export across the plasma membrane"/>
    <property type="evidence" value="ECO:0007669"/>
    <property type="project" value="InterPro"/>
</dbReference>
<feature type="transmembrane region" description="Helical" evidence="8">
    <location>
        <begin position="136"/>
        <end position="160"/>
    </location>
</feature>
<dbReference type="Proteomes" id="UP000247689">
    <property type="component" value="Unassembled WGS sequence"/>
</dbReference>
<dbReference type="EMBL" id="QICH01000001">
    <property type="protein sequence ID" value="PXF63907.1"/>
    <property type="molecule type" value="Genomic_DNA"/>
</dbReference>
<evidence type="ECO:0000256" key="2">
    <source>
        <dbReference type="ARBA" id="ARBA00006236"/>
    </source>
</evidence>
<comment type="similarity">
    <text evidence="2 8">Belongs to the major facilitator superfamily. Bcr/CmlA family.</text>
</comment>
<organism evidence="10 11">
    <name type="scientific">Kangiella spongicola</name>
    <dbReference type="NCBI Taxonomy" id="796379"/>
    <lineage>
        <taxon>Bacteria</taxon>
        <taxon>Pseudomonadati</taxon>
        <taxon>Pseudomonadota</taxon>
        <taxon>Gammaproteobacteria</taxon>
        <taxon>Kangiellales</taxon>
        <taxon>Kangiellaceae</taxon>
        <taxon>Kangiella</taxon>
    </lineage>
</organism>
<feature type="transmembrane region" description="Helical" evidence="8">
    <location>
        <begin position="52"/>
        <end position="71"/>
    </location>
</feature>
<feature type="transmembrane region" description="Helical" evidence="8">
    <location>
        <begin position="105"/>
        <end position="124"/>
    </location>
</feature>
<dbReference type="SUPFAM" id="SSF103473">
    <property type="entry name" value="MFS general substrate transporter"/>
    <property type="match status" value="1"/>
</dbReference>
<dbReference type="CDD" id="cd17320">
    <property type="entry name" value="MFS_MdfA_MDR_like"/>
    <property type="match status" value="1"/>
</dbReference>
<keyword evidence="11" id="KW-1185">Reference proteome</keyword>
<feature type="transmembrane region" description="Helical" evidence="8">
    <location>
        <begin position="370"/>
        <end position="388"/>
    </location>
</feature>
<feature type="transmembrane region" description="Helical" evidence="8">
    <location>
        <begin position="218"/>
        <end position="240"/>
    </location>
</feature>
<feature type="transmembrane region" description="Helical" evidence="8">
    <location>
        <begin position="343"/>
        <end position="364"/>
    </location>
</feature>
<keyword evidence="4" id="KW-1003">Cell membrane</keyword>
<dbReference type="OrthoDB" id="9814303at2"/>
<comment type="caution">
    <text evidence="10">The sequence shown here is derived from an EMBL/GenBank/DDBJ whole genome shotgun (WGS) entry which is preliminary data.</text>
</comment>
<feature type="transmembrane region" description="Helical" evidence="8">
    <location>
        <begin position="78"/>
        <end position="99"/>
    </location>
</feature>
<evidence type="ECO:0000256" key="5">
    <source>
        <dbReference type="ARBA" id="ARBA00022692"/>
    </source>
</evidence>
<dbReference type="RefSeq" id="WP_110199407.1">
    <property type="nucleotide sequence ID" value="NZ_QICH01000001.1"/>
</dbReference>
<evidence type="ECO:0000256" key="8">
    <source>
        <dbReference type="RuleBase" id="RU365088"/>
    </source>
</evidence>
<dbReference type="PROSITE" id="PS50850">
    <property type="entry name" value="MFS"/>
    <property type="match status" value="1"/>
</dbReference>
<dbReference type="GO" id="GO:0042910">
    <property type="term" value="F:xenobiotic transmembrane transporter activity"/>
    <property type="evidence" value="ECO:0007669"/>
    <property type="project" value="InterPro"/>
</dbReference>
<dbReference type="GO" id="GO:0005886">
    <property type="term" value="C:plasma membrane"/>
    <property type="evidence" value="ECO:0007669"/>
    <property type="project" value="UniProtKB-SubCell"/>
</dbReference>
<feature type="transmembrane region" description="Helical" evidence="8">
    <location>
        <begin position="166"/>
        <end position="185"/>
    </location>
</feature>
<dbReference type="AlphaFoldDB" id="A0A318DAG7"/>
<accession>A0A318DAG7</accession>
<keyword evidence="3 8" id="KW-0813">Transport</keyword>
<dbReference type="Pfam" id="PF07690">
    <property type="entry name" value="MFS_1"/>
    <property type="match status" value="1"/>
</dbReference>
<keyword evidence="7 8" id="KW-0472">Membrane</keyword>
<evidence type="ECO:0000256" key="6">
    <source>
        <dbReference type="ARBA" id="ARBA00022989"/>
    </source>
</evidence>
<feature type="transmembrane region" description="Helical" evidence="8">
    <location>
        <begin position="280"/>
        <end position="299"/>
    </location>
</feature>
<comment type="subcellular location">
    <subcellularLocation>
        <location evidence="8">Cell inner membrane</location>
        <topology evidence="8">Multi-pass membrane protein</topology>
    </subcellularLocation>
    <subcellularLocation>
        <location evidence="1">Cell membrane</location>
        <topology evidence="1">Multi-pass membrane protein</topology>
    </subcellularLocation>
</comment>
<dbReference type="PANTHER" id="PTHR23502">
    <property type="entry name" value="MAJOR FACILITATOR SUPERFAMILY"/>
    <property type="match status" value="1"/>
</dbReference>
<sequence length="400" mass="43590">MSQTKAINPLRLLPLLASIVAISPLAIDMYLPAMPTIAEELNTTPTAVQNSLSIYMAGYALGMLVFGPIADRIGRRRVVIIGLLGFAFFSVALAFAQSIESFLTLRFFQAAISSGATVVVPGVIRDMYGRHTAKGLSYVSMIMMIAPMIAPSIGSFILHFTGWRNIFLVLAAYAILILGFVMWKLPSSMPKKKNRKWLREFANNYKAVFANKSVRLDLFTSMFATFAFFCYLTSISYLYISHFGADEQTFSILFAVNVIGLFISNIINSRIVERFGSRKLLRFGSIYALFTGTAFFTVLQLDLGLYATAASIFLLLGSLAFITTNSDALVLNTFAEKSGTATAVIGTLRFGSGALAGPLLALLFDGTPSNFAWLVLGSVVLVLAMQVLNNVQNIPTIRAS</sequence>
<feature type="transmembrane region" description="Helical" evidence="8">
    <location>
        <begin position="12"/>
        <end position="32"/>
    </location>
</feature>
<evidence type="ECO:0000313" key="10">
    <source>
        <dbReference type="EMBL" id="PXF63907.1"/>
    </source>
</evidence>
<evidence type="ECO:0000256" key="7">
    <source>
        <dbReference type="ARBA" id="ARBA00023136"/>
    </source>
</evidence>
<dbReference type="InterPro" id="IPR036259">
    <property type="entry name" value="MFS_trans_sf"/>
</dbReference>
<reference evidence="10 11" key="1">
    <citation type="submission" date="2018-05" db="EMBL/GenBank/DDBJ databases">
        <title>Kangiella spongicola genome sequence.</title>
        <authorList>
            <person name="Maclea K.S."/>
            <person name="Goen A.E."/>
            <person name="Kelley C."/>
            <person name="Underriner A."/>
            <person name="Silverwood T."/>
            <person name="Trachtenberg A.M."/>
        </authorList>
    </citation>
    <scope>NUCLEOTIDE SEQUENCE [LARGE SCALE GENOMIC DNA]</scope>
    <source>
        <strain evidence="10 11">ATCC BAA-2076</strain>
    </source>
</reference>
<dbReference type="InterPro" id="IPR004812">
    <property type="entry name" value="Efflux_drug-R_Bcr/CmlA"/>
</dbReference>
<dbReference type="GO" id="GO:0015385">
    <property type="term" value="F:sodium:proton antiporter activity"/>
    <property type="evidence" value="ECO:0007669"/>
    <property type="project" value="TreeGrafter"/>
</dbReference>
<dbReference type="PANTHER" id="PTHR23502:SF132">
    <property type="entry name" value="POLYAMINE TRANSPORTER 2-RELATED"/>
    <property type="match status" value="1"/>
</dbReference>
<evidence type="ECO:0000256" key="4">
    <source>
        <dbReference type="ARBA" id="ARBA00022475"/>
    </source>
</evidence>
<feature type="domain" description="Major facilitator superfamily (MFS) profile" evidence="9">
    <location>
        <begin position="12"/>
        <end position="395"/>
    </location>
</feature>
<dbReference type="InterPro" id="IPR011701">
    <property type="entry name" value="MFS"/>
</dbReference>
<evidence type="ECO:0000259" key="9">
    <source>
        <dbReference type="PROSITE" id="PS50850"/>
    </source>
</evidence>
<keyword evidence="5 8" id="KW-0812">Transmembrane</keyword>
<proteinExistence type="inferred from homology"/>
<feature type="transmembrane region" description="Helical" evidence="8">
    <location>
        <begin position="305"/>
        <end position="322"/>
    </location>
</feature>
<keyword evidence="8" id="KW-0997">Cell inner membrane</keyword>
<feature type="transmembrane region" description="Helical" evidence="8">
    <location>
        <begin position="252"/>
        <end position="268"/>
    </location>
</feature>
<protein>
    <recommendedName>
        <fullName evidence="8">Bcr/CflA family efflux transporter</fullName>
    </recommendedName>
</protein>
<dbReference type="InterPro" id="IPR020846">
    <property type="entry name" value="MFS_dom"/>
</dbReference>
<name>A0A318DAG7_9GAMM</name>
<evidence type="ECO:0000256" key="3">
    <source>
        <dbReference type="ARBA" id="ARBA00022448"/>
    </source>
</evidence>
<evidence type="ECO:0000256" key="1">
    <source>
        <dbReference type="ARBA" id="ARBA00004651"/>
    </source>
</evidence>
<gene>
    <name evidence="10" type="ORF">DL796_01835</name>
</gene>
<dbReference type="NCBIfam" id="TIGR00710">
    <property type="entry name" value="efflux_Bcr_CflA"/>
    <property type="match status" value="1"/>
</dbReference>
<keyword evidence="6 8" id="KW-1133">Transmembrane helix</keyword>
<evidence type="ECO:0000313" key="11">
    <source>
        <dbReference type="Proteomes" id="UP000247689"/>
    </source>
</evidence>